<evidence type="ECO:0000313" key="3">
    <source>
        <dbReference type="EMBL" id="WOO41183.1"/>
    </source>
</evidence>
<feature type="chain" id="PRO_5042830820" evidence="1">
    <location>
        <begin position="23"/>
        <end position="245"/>
    </location>
</feature>
<organism evidence="3 4">
    <name type="scientific">Rubellicoccus peritrichatus</name>
    <dbReference type="NCBI Taxonomy" id="3080537"/>
    <lineage>
        <taxon>Bacteria</taxon>
        <taxon>Pseudomonadati</taxon>
        <taxon>Verrucomicrobiota</taxon>
        <taxon>Opitutia</taxon>
        <taxon>Puniceicoccales</taxon>
        <taxon>Cerasicoccaceae</taxon>
        <taxon>Rubellicoccus</taxon>
    </lineage>
</organism>
<feature type="signal peptide" evidence="1">
    <location>
        <begin position="1"/>
        <end position="22"/>
    </location>
</feature>
<name>A0AAQ3QRC3_9BACT</name>
<dbReference type="AlphaFoldDB" id="A0AAQ3QRC3"/>
<evidence type="ECO:0000259" key="2">
    <source>
        <dbReference type="Pfam" id="PF07589"/>
    </source>
</evidence>
<dbReference type="EMBL" id="CP136920">
    <property type="protein sequence ID" value="WOO41183.1"/>
    <property type="molecule type" value="Genomic_DNA"/>
</dbReference>
<keyword evidence="1" id="KW-0732">Signal</keyword>
<protein>
    <submittedName>
        <fullName evidence="3">PEP-CTERM sorting domain-containing protein</fullName>
    </submittedName>
</protein>
<sequence>MKLLLRLACASAALTAISASGASIIYNNGVTNTSNASGPAWVAGSNMFLNIIDDYGGSPLGPSGGSGASQNGFDLFDPGGGGLDITLLSWTLGSMTLYEGPGTATLSPGPATPGFEDYRYDDNGGLAPTNLTFFYNGAEWASGYVTRFVTEVANSADIDATGAGDAIITTNTPAGLAFFNEVMTLSSGTGQLSFVADSFTPVAPSDPGTFGSTGSITVVPEPSTMAALFGASALGITFIRRRRKS</sequence>
<proteinExistence type="predicted"/>
<evidence type="ECO:0000313" key="4">
    <source>
        <dbReference type="Proteomes" id="UP001304300"/>
    </source>
</evidence>
<feature type="domain" description="Ice-binding protein C-terminal" evidence="2">
    <location>
        <begin position="219"/>
        <end position="242"/>
    </location>
</feature>
<reference evidence="3 4" key="1">
    <citation type="submission" date="2023-10" db="EMBL/GenBank/DDBJ databases">
        <title>Rubellicoccus peritrichatus gen. nov., sp. nov., isolated from an algae of coral reef tank.</title>
        <authorList>
            <person name="Luo J."/>
        </authorList>
    </citation>
    <scope>NUCLEOTIDE SEQUENCE [LARGE SCALE GENOMIC DNA]</scope>
    <source>
        <strain evidence="3 4">CR14</strain>
    </source>
</reference>
<evidence type="ECO:0000256" key="1">
    <source>
        <dbReference type="SAM" id="SignalP"/>
    </source>
</evidence>
<dbReference type="Proteomes" id="UP001304300">
    <property type="component" value="Chromosome"/>
</dbReference>
<dbReference type="RefSeq" id="WP_317833599.1">
    <property type="nucleotide sequence ID" value="NZ_CP136920.1"/>
</dbReference>
<dbReference type="InterPro" id="IPR013424">
    <property type="entry name" value="Ice-binding_C"/>
</dbReference>
<dbReference type="NCBIfam" id="TIGR02595">
    <property type="entry name" value="PEP_CTERM"/>
    <property type="match status" value="1"/>
</dbReference>
<gene>
    <name evidence="3" type="ORF">RZN69_21390</name>
</gene>
<accession>A0AAQ3QRC3</accession>
<dbReference type="Pfam" id="PF07589">
    <property type="entry name" value="PEP-CTERM"/>
    <property type="match status" value="1"/>
</dbReference>
<keyword evidence="4" id="KW-1185">Reference proteome</keyword>
<dbReference type="KEGG" id="puo:RZN69_21390"/>